<dbReference type="EMBL" id="CP048649">
    <property type="protein sequence ID" value="QIB69762.1"/>
    <property type="molecule type" value="Genomic_DNA"/>
</dbReference>
<gene>
    <name evidence="3" type="ORF">Ami103574_10705</name>
</gene>
<name>A0A858BWG5_9FIRM</name>
<keyword evidence="2" id="KW-0812">Transmembrane</keyword>
<evidence type="ECO:0000256" key="1">
    <source>
        <dbReference type="SAM" id="Coils"/>
    </source>
</evidence>
<evidence type="ECO:0000256" key="2">
    <source>
        <dbReference type="SAM" id="Phobius"/>
    </source>
</evidence>
<evidence type="ECO:0000313" key="4">
    <source>
        <dbReference type="Proteomes" id="UP000466848"/>
    </source>
</evidence>
<proteinExistence type="predicted"/>
<keyword evidence="1" id="KW-0175">Coiled coil</keyword>
<organism evidence="3 4">
    <name type="scientific">Aminipila butyrica</name>
    <dbReference type="NCBI Taxonomy" id="433296"/>
    <lineage>
        <taxon>Bacteria</taxon>
        <taxon>Bacillati</taxon>
        <taxon>Bacillota</taxon>
        <taxon>Clostridia</taxon>
        <taxon>Peptostreptococcales</taxon>
        <taxon>Anaerovoracaceae</taxon>
        <taxon>Aminipila</taxon>
    </lineage>
</organism>
<dbReference type="KEGG" id="abut:Ami103574_10705"/>
<dbReference type="RefSeq" id="WP_163067002.1">
    <property type="nucleotide sequence ID" value="NZ_CP048649.1"/>
</dbReference>
<sequence length="143" mass="16612">MNTTEAAIYTLDVKIEILEKLIESNQYYLELSWAIIAGVIAIISLIGFLAVKLMLKYLINVETRALIDEAEKKWSKTNKDNREQLEKEISLQRERFEIEINKLIDNISYLETRVEELEGLDLSTKMDELDALETRVEELESSN</sequence>
<feature type="coiled-coil region" evidence="1">
    <location>
        <begin position="82"/>
        <end position="142"/>
    </location>
</feature>
<keyword evidence="2" id="KW-0472">Membrane</keyword>
<feature type="transmembrane region" description="Helical" evidence="2">
    <location>
        <begin position="31"/>
        <end position="55"/>
    </location>
</feature>
<keyword evidence="4" id="KW-1185">Reference proteome</keyword>
<accession>A0A858BWG5</accession>
<evidence type="ECO:0000313" key="3">
    <source>
        <dbReference type="EMBL" id="QIB69762.1"/>
    </source>
</evidence>
<keyword evidence="2" id="KW-1133">Transmembrane helix</keyword>
<protein>
    <submittedName>
        <fullName evidence="3">Uncharacterized protein</fullName>
    </submittedName>
</protein>
<dbReference type="AlphaFoldDB" id="A0A858BWG5"/>
<dbReference type="Proteomes" id="UP000466848">
    <property type="component" value="Chromosome"/>
</dbReference>
<reference evidence="3 4" key="1">
    <citation type="submission" date="2020-02" db="EMBL/GenBank/DDBJ databases">
        <authorList>
            <person name="Kim Y.B."/>
            <person name="Roh S.W."/>
        </authorList>
    </citation>
    <scope>NUCLEOTIDE SEQUENCE [LARGE SCALE GENOMIC DNA]</scope>
    <source>
        <strain evidence="3 4">DSM 103574</strain>
    </source>
</reference>